<dbReference type="AlphaFoldDB" id="A0A9W6JVP9"/>
<accession>A0A9W6JVP9</accession>
<dbReference type="PROSITE" id="PS51186">
    <property type="entry name" value="GNAT"/>
    <property type="match status" value="1"/>
</dbReference>
<name>A0A9W6JVP9_9HYPH</name>
<keyword evidence="3" id="KW-1185">Reference proteome</keyword>
<dbReference type="SUPFAM" id="SSF55729">
    <property type="entry name" value="Acyl-CoA N-acyltransferases (Nat)"/>
    <property type="match status" value="1"/>
</dbReference>
<feature type="domain" description="N-acetyltransferase" evidence="1">
    <location>
        <begin position="5"/>
        <end position="149"/>
    </location>
</feature>
<dbReference type="InterPro" id="IPR050276">
    <property type="entry name" value="MshD_Acetyltransferase"/>
</dbReference>
<proteinExistence type="predicted"/>
<evidence type="ECO:0000259" key="1">
    <source>
        <dbReference type="PROSITE" id="PS51186"/>
    </source>
</evidence>
<dbReference type="Proteomes" id="UP001143330">
    <property type="component" value="Unassembled WGS sequence"/>
</dbReference>
<sequence length="149" mass="16901">MSLTISLKPAETVDYAFALDLYLMTMRPLTSQLMTWDEGRQIASFAHQWRGDEVRIILLDGSEVGWIQTREEAPKIRLLQFFIMPDQQGRGIGSEVLAQLLAQGDSAGKPVTLAVLRNNPARRLYERFGFTVVDETGLKLRMERQSSPM</sequence>
<dbReference type="GO" id="GO:0016747">
    <property type="term" value="F:acyltransferase activity, transferring groups other than amino-acyl groups"/>
    <property type="evidence" value="ECO:0007669"/>
    <property type="project" value="InterPro"/>
</dbReference>
<evidence type="ECO:0000313" key="3">
    <source>
        <dbReference type="Proteomes" id="UP001143330"/>
    </source>
</evidence>
<evidence type="ECO:0000313" key="2">
    <source>
        <dbReference type="EMBL" id="GLK82729.1"/>
    </source>
</evidence>
<dbReference type="Pfam" id="PF13508">
    <property type="entry name" value="Acetyltransf_7"/>
    <property type="match status" value="1"/>
</dbReference>
<gene>
    <name evidence="2" type="ORF">GCM10017653_07980</name>
</gene>
<dbReference type="Gene3D" id="3.40.630.30">
    <property type="match status" value="1"/>
</dbReference>
<dbReference type="EMBL" id="BSFM01000004">
    <property type="protein sequence ID" value="GLK82729.1"/>
    <property type="molecule type" value="Genomic_DNA"/>
</dbReference>
<dbReference type="PANTHER" id="PTHR43617">
    <property type="entry name" value="L-AMINO ACID N-ACETYLTRANSFERASE"/>
    <property type="match status" value="1"/>
</dbReference>
<comment type="caution">
    <text evidence="2">The sequence shown here is derived from an EMBL/GenBank/DDBJ whole genome shotgun (WGS) entry which is preliminary data.</text>
</comment>
<dbReference type="InterPro" id="IPR000182">
    <property type="entry name" value="GNAT_dom"/>
</dbReference>
<dbReference type="RefSeq" id="WP_213366165.1">
    <property type="nucleotide sequence ID" value="NZ_BSFM01000004.1"/>
</dbReference>
<dbReference type="CDD" id="cd04301">
    <property type="entry name" value="NAT_SF"/>
    <property type="match status" value="1"/>
</dbReference>
<reference evidence="2" key="2">
    <citation type="submission" date="2023-01" db="EMBL/GenBank/DDBJ databases">
        <authorList>
            <person name="Sun Q."/>
            <person name="Evtushenko L."/>
        </authorList>
    </citation>
    <scope>NUCLEOTIDE SEQUENCE</scope>
    <source>
        <strain evidence="2">VKM B-2789</strain>
    </source>
</reference>
<protein>
    <submittedName>
        <fullName evidence="2">N-acetyltransferase GCN5</fullName>
    </submittedName>
</protein>
<organism evidence="2 3">
    <name type="scientific">Ancylobacter defluvii</name>
    <dbReference type="NCBI Taxonomy" id="1282440"/>
    <lineage>
        <taxon>Bacteria</taxon>
        <taxon>Pseudomonadati</taxon>
        <taxon>Pseudomonadota</taxon>
        <taxon>Alphaproteobacteria</taxon>
        <taxon>Hyphomicrobiales</taxon>
        <taxon>Xanthobacteraceae</taxon>
        <taxon>Ancylobacter</taxon>
    </lineage>
</organism>
<reference evidence="2" key="1">
    <citation type="journal article" date="2014" name="Int. J. Syst. Evol. Microbiol.">
        <title>Complete genome sequence of Corynebacterium casei LMG S-19264T (=DSM 44701T), isolated from a smear-ripened cheese.</title>
        <authorList>
            <consortium name="US DOE Joint Genome Institute (JGI-PGF)"/>
            <person name="Walter F."/>
            <person name="Albersmeier A."/>
            <person name="Kalinowski J."/>
            <person name="Ruckert C."/>
        </authorList>
    </citation>
    <scope>NUCLEOTIDE SEQUENCE</scope>
    <source>
        <strain evidence="2">VKM B-2789</strain>
    </source>
</reference>
<dbReference type="InterPro" id="IPR016181">
    <property type="entry name" value="Acyl_CoA_acyltransferase"/>
</dbReference>